<reference evidence="2 3" key="1">
    <citation type="journal article" date="2024" name="Science">
        <title>Giant polyketide synthase enzymes in the biosynthesis of giant marine polyether toxins.</title>
        <authorList>
            <person name="Fallon T.R."/>
            <person name="Shende V.V."/>
            <person name="Wierzbicki I.H."/>
            <person name="Pendleton A.L."/>
            <person name="Watervoot N.F."/>
            <person name="Auber R.P."/>
            <person name="Gonzalez D.J."/>
            <person name="Wisecaver J.H."/>
            <person name="Moore B.S."/>
        </authorList>
    </citation>
    <scope>NUCLEOTIDE SEQUENCE [LARGE SCALE GENOMIC DNA]</scope>
    <source>
        <strain evidence="2 3">12B1</strain>
    </source>
</reference>
<dbReference type="AlphaFoldDB" id="A0AB34IIF7"/>
<proteinExistence type="predicted"/>
<sequence length="164" mass="17799">MALAALLLLLPIAAAAAANSATPVRVESKAELRQILEDTSSAWLVYFHEGDAALLPPAGEDDPSEAAWFTKLCAVWPEVERGNIPWADRSMSPLRFAAVDKARLAGELAGEVFDSELSSVKSAVRLFDHGRDRGAASTRMDSRKAMHIVLQWADGLLSKEKEEL</sequence>
<keyword evidence="1" id="KW-0732">Signal</keyword>
<evidence type="ECO:0000313" key="2">
    <source>
        <dbReference type="EMBL" id="KAL1499598.1"/>
    </source>
</evidence>
<accession>A0AB34IIF7</accession>
<evidence type="ECO:0000256" key="1">
    <source>
        <dbReference type="SAM" id="SignalP"/>
    </source>
</evidence>
<name>A0AB34IIF7_PRYPA</name>
<feature type="chain" id="PRO_5044230328" evidence="1">
    <location>
        <begin position="18"/>
        <end position="164"/>
    </location>
</feature>
<dbReference type="Proteomes" id="UP001515480">
    <property type="component" value="Unassembled WGS sequence"/>
</dbReference>
<gene>
    <name evidence="2" type="ORF">AB1Y20_011797</name>
</gene>
<dbReference type="EMBL" id="JBGBPQ010000025">
    <property type="protein sequence ID" value="KAL1499598.1"/>
    <property type="molecule type" value="Genomic_DNA"/>
</dbReference>
<protein>
    <submittedName>
        <fullName evidence="2">Uncharacterized protein</fullName>
    </submittedName>
</protein>
<keyword evidence="3" id="KW-1185">Reference proteome</keyword>
<comment type="caution">
    <text evidence="2">The sequence shown here is derived from an EMBL/GenBank/DDBJ whole genome shotgun (WGS) entry which is preliminary data.</text>
</comment>
<organism evidence="2 3">
    <name type="scientific">Prymnesium parvum</name>
    <name type="common">Toxic golden alga</name>
    <dbReference type="NCBI Taxonomy" id="97485"/>
    <lineage>
        <taxon>Eukaryota</taxon>
        <taxon>Haptista</taxon>
        <taxon>Haptophyta</taxon>
        <taxon>Prymnesiophyceae</taxon>
        <taxon>Prymnesiales</taxon>
        <taxon>Prymnesiaceae</taxon>
        <taxon>Prymnesium</taxon>
    </lineage>
</organism>
<evidence type="ECO:0000313" key="3">
    <source>
        <dbReference type="Proteomes" id="UP001515480"/>
    </source>
</evidence>
<feature type="signal peptide" evidence="1">
    <location>
        <begin position="1"/>
        <end position="17"/>
    </location>
</feature>